<reference evidence="2 3" key="2">
    <citation type="submission" date="2018-06" db="EMBL/GenBank/DDBJ databases">
        <title>Metagenomic assembly of (sub)arctic Cyanobacteria and their associated microbiome from non-axenic cultures.</title>
        <authorList>
            <person name="Baurain D."/>
        </authorList>
    </citation>
    <scope>NUCLEOTIDE SEQUENCE [LARGE SCALE GENOMIC DNA]</scope>
    <source>
        <strain evidence="2">ULC066bin1</strain>
    </source>
</reference>
<accession>A0A2W4VXD0</accession>
<comment type="caution">
    <text evidence="2">The sequence shown here is derived from an EMBL/GenBank/DDBJ whole genome shotgun (WGS) entry which is preliminary data.</text>
</comment>
<proteinExistence type="predicted"/>
<sequence>MSINFGREICGDHTKAEEYEWLVTNGIGGYASGTLSGMLTRRYHGLLVGALKPPLERSLLLSKLDETVKYRDKYYPIHTNRWEDGTIEPSGYQNIESFTLEGTIPKWSFACADALLQKRIWMQHGQNTTYIQYALERGSSPIKLSIKALVNYRDYHGNTIDLSGNKSKL</sequence>
<gene>
    <name evidence="2" type="ORF">DCF19_20810</name>
</gene>
<organism evidence="2 3">
    <name type="scientific">Pseudanabaena frigida</name>
    <dbReference type="NCBI Taxonomy" id="945775"/>
    <lineage>
        <taxon>Bacteria</taxon>
        <taxon>Bacillati</taxon>
        <taxon>Cyanobacteriota</taxon>
        <taxon>Cyanophyceae</taxon>
        <taxon>Pseudanabaenales</taxon>
        <taxon>Pseudanabaenaceae</taxon>
        <taxon>Pseudanabaena</taxon>
    </lineage>
</organism>
<evidence type="ECO:0000313" key="3">
    <source>
        <dbReference type="Proteomes" id="UP000249467"/>
    </source>
</evidence>
<dbReference type="InterPro" id="IPR024742">
    <property type="entry name" value="Glycogen_debranch_N"/>
</dbReference>
<dbReference type="EMBL" id="QBML01000038">
    <property type="protein sequence ID" value="PZO36650.1"/>
    <property type="molecule type" value="Genomic_DNA"/>
</dbReference>
<reference evidence="2 3" key="1">
    <citation type="submission" date="2018-04" db="EMBL/GenBank/DDBJ databases">
        <authorList>
            <person name="Go L.Y."/>
            <person name="Mitchell J.A."/>
        </authorList>
    </citation>
    <scope>NUCLEOTIDE SEQUENCE [LARGE SCALE GENOMIC DNA]</scope>
    <source>
        <strain evidence="2">ULC066bin1</strain>
    </source>
</reference>
<dbReference type="AlphaFoldDB" id="A0A2W4VXD0"/>
<evidence type="ECO:0000259" key="1">
    <source>
        <dbReference type="Pfam" id="PF12439"/>
    </source>
</evidence>
<name>A0A2W4VXD0_9CYAN</name>
<protein>
    <recommendedName>
        <fullName evidence="1">Glycogen debranching enzyme bacterial and archaeal type N-terminal domain-containing protein</fullName>
    </recommendedName>
</protein>
<evidence type="ECO:0000313" key="2">
    <source>
        <dbReference type="EMBL" id="PZO36650.1"/>
    </source>
</evidence>
<feature type="domain" description="Glycogen debranching enzyme bacterial and archaeal type N-terminal" evidence="1">
    <location>
        <begin position="20"/>
        <end position="160"/>
    </location>
</feature>
<dbReference type="Proteomes" id="UP000249467">
    <property type="component" value="Unassembled WGS sequence"/>
</dbReference>
<dbReference type="Pfam" id="PF12439">
    <property type="entry name" value="GDE_N"/>
    <property type="match status" value="1"/>
</dbReference>